<dbReference type="GO" id="GO:0008734">
    <property type="term" value="F:L-aspartate oxidase activity"/>
    <property type="evidence" value="ECO:0007669"/>
    <property type="project" value="InterPro"/>
</dbReference>
<comment type="caution">
    <text evidence="2">The sequence shown here is derived from an EMBL/GenBank/DDBJ whole genome shotgun (WGS) entry which is preliminary data.</text>
</comment>
<dbReference type="PANTHER" id="PTHR42716">
    <property type="entry name" value="L-ASPARTATE OXIDASE"/>
    <property type="match status" value="1"/>
</dbReference>
<dbReference type="SUPFAM" id="SSF51905">
    <property type="entry name" value="FAD/NAD(P)-binding domain"/>
    <property type="match status" value="1"/>
</dbReference>
<evidence type="ECO:0008006" key="4">
    <source>
        <dbReference type="Google" id="ProtNLM"/>
    </source>
</evidence>
<dbReference type="InterPro" id="IPR036188">
    <property type="entry name" value="FAD/NAD-bd_sf"/>
</dbReference>
<name>A0AAE8N801_9PEZI</name>
<organism evidence="2 3">
    <name type="scientific">Cephalotrichum gorgonifer</name>
    <dbReference type="NCBI Taxonomy" id="2041049"/>
    <lineage>
        <taxon>Eukaryota</taxon>
        <taxon>Fungi</taxon>
        <taxon>Dikarya</taxon>
        <taxon>Ascomycota</taxon>
        <taxon>Pezizomycotina</taxon>
        <taxon>Sordariomycetes</taxon>
        <taxon>Hypocreomycetidae</taxon>
        <taxon>Microascales</taxon>
        <taxon>Microascaceae</taxon>
        <taxon>Cephalotrichum</taxon>
    </lineage>
</organism>
<reference evidence="2" key="1">
    <citation type="submission" date="2018-03" db="EMBL/GenBank/DDBJ databases">
        <authorList>
            <person name="Guldener U."/>
        </authorList>
    </citation>
    <scope>NUCLEOTIDE SEQUENCE</scope>
</reference>
<keyword evidence="3" id="KW-1185">Reference proteome</keyword>
<dbReference type="Pfam" id="PF12831">
    <property type="entry name" value="FAD_oxidored"/>
    <property type="match status" value="1"/>
</dbReference>
<evidence type="ECO:0000256" key="1">
    <source>
        <dbReference type="SAM" id="MobiDB-lite"/>
    </source>
</evidence>
<evidence type="ECO:0000313" key="2">
    <source>
        <dbReference type="EMBL" id="SPO06993.1"/>
    </source>
</evidence>
<feature type="region of interest" description="Disordered" evidence="1">
    <location>
        <begin position="284"/>
        <end position="306"/>
    </location>
</feature>
<protein>
    <recommendedName>
        <fullName evidence="4">FAD dependent oxidoreductase</fullName>
    </recommendedName>
</protein>
<dbReference type="Proteomes" id="UP001187682">
    <property type="component" value="Unassembled WGS sequence"/>
</dbReference>
<proteinExistence type="predicted"/>
<accession>A0AAE8N801</accession>
<dbReference type="InterPro" id="IPR005288">
    <property type="entry name" value="NadB"/>
</dbReference>
<feature type="region of interest" description="Disordered" evidence="1">
    <location>
        <begin position="25"/>
        <end position="59"/>
    </location>
</feature>
<dbReference type="AlphaFoldDB" id="A0AAE8N801"/>
<dbReference type="GO" id="GO:0009435">
    <property type="term" value="P:NAD+ biosynthetic process"/>
    <property type="evidence" value="ECO:0007669"/>
    <property type="project" value="InterPro"/>
</dbReference>
<feature type="compositionally biased region" description="Polar residues" evidence="1">
    <location>
        <begin position="48"/>
        <end position="59"/>
    </location>
</feature>
<dbReference type="Gene3D" id="3.50.50.60">
    <property type="entry name" value="FAD/NAD(P)-binding domain"/>
    <property type="match status" value="1"/>
</dbReference>
<sequence>MTELNGQMAAEAVIKDVQVNGAGAAEVSGKDDTHINGTSKDTSEVHINGTNGTQANGTKNIHISGTNNIKITGTNNIQVVTGVAAATTTWQRAHLPTGPRIFTTDVLVVGGGMGGIGAALGALRRGRRVFLTEEYTWLGGQLTSQAVPPDEHTWVEQFGITRSYRALRDGIRQYYRHNYPLTEEARRRPQLNPGAGHVSKLCHEPRVAVAVIDSMLMPYIGSGQLVIKKLVKPTSCEMDSQSGAVRSVSFRQLDSPDTFTVRAAYTIDATELGDLLPMTSTPYVTGFESRRDTGEPSAPDEAQPQNSQAVSICFAVDHIEGEDNTIPKPASYDKWRAFAPEFWGAPLVSLRAPHPRTLEIVERAFTPNPSDDPAAVFADQRASGGDMNLWTFRRIAARDNFVPGAYASDVCLVNWPMIDYFEKPIIDVSEEELEERLSDAAGLSYSMLYYLQTECPREDGKGKGYPGLRLRGDITGTEHGLAMAPYIREGRRIKAITTIVEQDLSLDVRGAKGSVHYPDSVGVGMYRIDLHPSTGGDNYIDVACCPFEIPLGALIPPSRPNLLAGCKNIGTTHITNGCYRLHPVEWNIGEAAGLLAAHCLETGLSPQEVQGKPELFEVFHKIVVKEGIETTWPDISGY</sequence>
<evidence type="ECO:0000313" key="3">
    <source>
        <dbReference type="Proteomes" id="UP001187682"/>
    </source>
</evidence>
<gene>
    <name evidence="2" type="ORF">DNG_09687</name>
</gene>
<dbReference type="EMBL" id="ONZQ02000018">
    <property type="protein sequence ID" value="SPO06993.1"/>
    <property type="molecule type" value="Genomic_DNA"/>
</dbReference>
<dbReference type="PANTHER" id="PTHR42716:SF1">
    <property type="entry name" value="SLL0471 PROTEIN"/>
    <property type="match status" value="1"/>
</dbReference>